<accession>A0A7W6EQJ4</accession>
<evidence type="ECO:0000256" key="1">
    <source>
        <dbReference type="SAM" id="Phobius"/>
    </source>
</evidence>
<feature type="transmembrane region" description="Helical" evidence="1">
    <location>
        <begin position="179"/>
        <end position="208"/>
    </location>
</feature>
<feature type="transmembrane region" description="Helical" evidence="1">
    <location>
        <begin position="328"/>
        <end position="349"/>
    </location>
</feature>
<evidence type="ECO:0000313" key="3">
    <source>
        <dbReference type="Proteomes" id="UP000541352"/>
    </source>
</evidence>
<dbReference type="AlphaFoldDB" id="A0A7W6EQJ4"/>
<keyword evidence="1" id="KW-0812">Transmembrane</keyword>
<feature type="transmembrane region" description="Helical" evidence="1">
    <location>
        <begin position="386"/>
        <end position="404"/>
    </location>
</feature>
<sequence length="535" mass="61821">MKITNWRVIAFFSAYLLLGLAIYKDYGISFDEPINRANGIVSIQYVGETLGLLAPSTDIPKLHDYYDKDYGVVFDVPLVIGEKALGYNSDDKSQQLYHYRHLMTFLVFFLSTLFFYATAASVFTNKWLPWLGTLFLIASPRIFAESFYNSKDIICLSAFIISTYFLLQFLKTYAWRPLLLFSICSAIAINIRLTGVIIPALALGWGAIDLFRLRKQTTPIALKLGAYAVLTAMFTVVFWPYLWKAPLANFQFAFANMSKFRANMDVLFFGDRIPAMELPWYYIIGYVIITTPLLYVVLWVLGIVNVLKDSVRHFSAFWENFEPWRTQLTFFVISTAPFALVILLKSTLYDGWRQLYFTYGAFLMIALYGLDWVFEYAKKYPLALKTAQAVVLAQLIVMGVWMGLNHPFQQTYFNTLTPTPVAKNFEIDYWGLSYKQGLEWIVQHDKRPHIKVVANLTPGVYNRMLLDKSERARVECTYLKPSVRDTLKREALECDYFITEFRYRPDASPYTKELYSIKVDGNTILAVYDGHQLVR</sequence>
<feature type="transmembrane region" description="Helical" evidence="1">
    <location>
        <begin position="153"/>
        <end position="173"/>
    </location>
</feature>
<evidence type="ECO:0000313" key="2">
    <source>
        <dbReference type="EMBL" id="MBB3838679.1"/>
    </source>
</evidence>
<proteinExistence type="predicted"/>
<organism evidence="2 3">
    <name type="scientific">Runella defluvii</name>
    <dbReference type="NCBI Taxonomy" id="370973"/>
    <lineage>
        <taxon>Bacteria</taxon>
        <taxon>Pseudomonadati</taxon>
        <taxon>Bacteroidota</taxon>
        <taxon>Cytophagia</taxon>
        <taxon>Cytophagales</taxon>
        <taxon>Spirosomataceae</taxon>
        <taxon>Runella</taxon>
    </lineage>
</organism>
<keyword evidence="1" id="KW-1133">Transmembrane helix</keyword>
<name>A0A7W6EQJ4_9BACT</name>
<keyword evidence="1" id="KW-0472">Membrane</keyword>
<evidence type="ECO:0008006" key="4">
    <source>
        <dbReference type="Google" id="ProtNLM"/>
    </source>
</evidence>
<dbReference type="RefSeq" id="WP_183974352.1">
    <property type="nucleotide sequence ID" value="NZ_JACIBY010000005.1"/>
</dbReference>
<protein>
    <recommendedName>
        <fullName evidence="4">Glycosyltransferase RgtA/B/C/D-like domain-containing protein</fullName>
    </recommendedName>
</protein>
<feature type="transmembrane region" description="Helical" evidence="1">
    <location>
        <begin position="280"/>
        <end position="307"/>
    </location>
</feature>
<feature type="transmembrane region" description="Helical" evidence="1">
    <location>
        <begin position="220"/>
        <end position="242"/>
    </location>
</feature>
<feature type="transmembrane region" description="Helical" evidence="1">
    <location>
        <begin position="355"/>
        <end position="374"/>
    </location>
</feature>
<dbReference type="Proteomes" id="UP000541352">
    <property type="component" value="Unassembled WGS sequence"/>
</dbReference>
<feature type="transmembrane region" description="Helical" evidence="1">
    <location>
        <begin position="102"/>
        <end position="121"/>
    </location>
</feature>
<reference evidence="2 3" key="1">
    <citation type="submission" date="2020-08" db="EMBL/GenBank/DDBJ databases">
        <title>Genomic Encyclopedia of Type Strains, Phase IV (KMG-IV): sequencing the most valuable type-strain genomes for metagenomic binning, comparative biology and taxonomic classification.</title>
        <authorList>
            <person name="Goeker M."/>
        </authorList>
    </citation>
    <scope>NUCLEOTIDE SEQUENCE [LARGE SCALE GENOMIC DNA]</scope>
    <source>
        <strain evidence="2 3">DSM 17976</strain>
    </source>
</reference>
<dbReference type="EMBL" id="JACIBY010000005">
    <property type="protein sequence ID" value="MBB3838679.1"/>
    <property type="molecule type" value="Genomic_DNA"/>
</dbReference>
<comment type="caution">
    <text evidence="2">The sequence shown here is derived from an EMBL/GenBank/DDBJ whole genome shotgun (WGS) entry which is preliminary data.</text>
</comment>
<keyword evidence="3" id="KW-1185">Reference proteome</keyword>
<gene>
    <name evidence="2" type="ORF">FHS57_002685</name>
</gene>